<evidence type="ECO:0000259" key="2">
    <source>
        <dbReference type="Pfam" id="PF05050"/>
    </source>
</evidence>
<comment type="caution">
    <text evidence="3">The sequence shown here is derived from an EMBL/GenBank/DDBJ whole genome shotgun (WGS) entry which is preliminary data.</text>
</comment>
<dbReference type="Proteomes" id="UP000660885">
    <property type="component" value="Unassembled WGS sequence"/>
</dbReference>
<dbReference type="Gene3D" id="3.40.50.150">
    <property type="entry name" value="Vaccinia Virus protein VP39"/>
    <property type="match status" value="1"/>
</dbReference>
<feature type="domain" description="Methyltransferase FkbM" evidence="2">
    <location>
        <begin position="33"/>
        <end position="193"/>
    </location>
</feature>
<sequence>MSVDIFVSHAQNGEDVVLRRAFRDLTGPGFYVDIGACHPTEDSVTLHFYEQGWRGINVEPDEVLHAALAEARPRDANICAAIGRTRGRATFQPTGIRGHGTLDPGLARIRAGQAEGAQVPVFTLPDIIDCYGPEDGEVAFLKVDVEGWETEVLASADWDRHRPRVVLVEAVDDTGRPTHEAWEPALLAHRYRFALFDGLNRFYVREEDAALLLPRLAAPANVLDGWRHAREQDAIGRAEALAAKLSAAEARADALGADAEEARSEAFAAVRRREADAEEARREALAAVRQREADAEEARREALAAVRRQEDAVQASVAEARNVLEAELQRAREAEASALRREEAAEARLAELEAATALAPAPAPVAVAAPDRSAEVSNLEVQIANLEAQVAAMRRSTSWRASYPIRLAGKTVYRLAGRNG</sequence>
<dbReference type="GO" id="GO:0032259">
    <property type="term" value="P:methylation"/>
    <property type="evidence" value="ECO:0007669"/>
    <property type="project" value="UniProtKB-KW"/>
</dbReference>
<dbReference type="InterPro" id="IPR029063">
    <property type="entry name" value="SAM-dependent_MTases_sf"/>
</dbReference>
<evidence type="ECO:0000313" key="4">
    <source>
        <dbReference type="Proteomes" id="UP000660885"/>
    </source>
</evidence>
<gene>
    <name evidence="3" type="ORF">JMJ56_13875</name>
</gene>
<dbReference type="EMBL" id="JAETWB010000005">
    <property type="protein sequence ID" value="MBL6079101.1"/>
    <property type="molecule type" value="Genomic_DNA"/>
</dbReference>
<accession>A0ABS1U367</accession>
<dbReference type="GO" id="GO:0008168">
    <property type="term" value="F:methyltransferase activity"/>
    <property type="evidence" value="ECO:0007669"/>
    <property type="project" value="UniProtKB-KW"/>
</dbReference>
<dbReference type="RefSeq" id="WP_202832357.1">
    <property type="nucleotide sequence ID" value="NZ_JAETWB010000005.1"/>
</dbReference>
<dbReference type="NCBIfam" id="TIGR01444">
    <property type="entry name" value="fkbM_fam"/>
    <property type="match status" value="1"/>
</dbReference>
<keyword evidence="4" id="KW-1185">Reference proteome</keyword>
<evidence type="ECO:0000313" key="3">
    <source>
        <dbReference type="EMBL" id="MBL6079101.1"/>
    </source>
</evidence>
<protein>
    <submittedName>
        <fullName evidence="3">FkbM family methyltransferase</fullName>
    </submittedName>
</protein>
<evidence type="ECO:0000256" key="1">
    <source>
        <dbReference type="SAM" id="Coils"/>
    </source>
</evidence>
<dbReference type="InterPro" id="IPR006342">
    <property type="entry name" value="FkbM_mtfrase"/>
</dbReference>
<dbReference type="Pfam" id="PF05050">
    <property type="entry name" value="Methyltransf_21"/>
    <property type="match status" value="1"/>
</dbReference>
<organism evidence="3 4">
    <name type="scientific">Belnapia arida</name>
    <dbReference type="NCBI Taxonomy" id="2804533"/>
    <lineage>
        <taxon>Bacteria</taxon>
        <taxon>Pseudomonadati</taxon>
        <taxon>Pseudomonadota</taxon>
        <taxon>Alphaproteobacteria</taxon>
        <taxon>Acetobacterales</taxon>
        <taxon>Roseomonadaceae</taxon>
        <taxon>Belnapia</taxon>
    </lineage>
</organism>
<keyword evidence="3" id="KW-0489">Methyltransferase</keyword>
<feature type="coiled-coil region" evidence="1">
    <location>
        <begin position="238"/>
        <end position="396"/>
    </location>
</feature>
<reference evidence="3 4" key="1">
    <citation type="submission" date="2021-01" db="EMBL/GenBank/DDBJ databases">
        <title>Belnapia mucosa sp. nov. and Belnapia arida sp. nov., isolated from the Tabernas Desert (Almeria, Spain).</title>
        <authorList>
            <person name="Molina-Menor E."/>
            <person name="Vidal-Verdu A."/>
            <person name="Calonge A."/>
            <person name="Satari L."/>
            <person name="Pereto J."/>
            <person name="Porcar M."/>
        </authorList>
    </citation>
    <scope>NUCLEOTIDE SEQUENCE [LARGE SCALE GENOMIC DNA]</scope>
    <source>
        <strain evidence="3 4">T18</strain>
    </source>
</reference>
<keyword evidence="1" id="KW-0175">Coiled coil</keyword>
<dbReference type="SUPFAM" id="SSF53335">
    <property type="entry name" value="S-adenosyl-L-methionine-dependent methyltransferases"/>
    <property type="match status" value="1"/>
</dbReference>
<proteinExistence type="predicted"/>
<name>A0ABS1U367_9PROT</name>
<keyword evidence="3" id="KW-0808">Transferase</keyword>